<dbReference type="InterPro" id="IPR016161">
    <property type="entry name" value="Ald_DH/histidinol_DH"/>
</dbReference>
<dbReference type="GO" id="GO:0004399">
    <property type="term" value="F:histidinol dehydrogenase activity"/>
    <property type="evidence" value="ECO:0007669"/>
    <property type="project" value="InterPro"/>
</dbReference>
<dbReference type="PIRSF" id="PIRSF000099">
    <property type="entry name" value="Histidinol_dh"/>
    <property type="match status" value="1"/>
</dbReference>
<evidence type="ECO:0000313" key="6">
    <source>
        <dbReference type="EMBL" id="SUZ55259.1"/>
    </source>
</evidence>
<gene>
    <name evidence="6" type="ORF">METZ01_LOCUS8113</name>
</gene>
<comment type="similarity">
    <text evidence="2">Belongs to the histidinol dehydrogenase family.</text>
</comment>
<evidence type="ECO:0000256" key="5">
    <source>
        <dbReference type="ARBA" id="ARBA00023002"/>
    </source>
</evidence>
<dbReference type="SUPFAM" id="SSF53720">
    <property type="entry name" value="ALDH-like"/>
    <property type="match status" value="1"/>
</dbReference>
<evidence type="ECO:0000256" key="1">
    <source>
        <dbReference type="ARBA" id="ARBA00001947"/>
    </source>
</evidence>
<dbReference type="GO" id="GO:0005829">
    <property type="term" value="C:cytosol"/>
    <property type="evidence" value="ECO:0007669"/>
    <property type="project" value="TreeGrafter"/>
</dbReference>
<protein>
    <recommendedName>
        <fullName evidence="7">Histidinol dehydrogenase</fullName>
    </recommendedName>
</protein>
<keyword evidence="4" id="KW-0862">Zinc</keyword>
<dbReference type="FunFam" id="3.40.50.1980:FF:000026">
    <property type="entry name" value="Histidinol dehydrogenase"/>
    <property type="match status" value="1"/>
</dbReference>
<dbReference type="EMBL" id="UINC01000436">
    <property type="protein sequence ID" value="SUZ55259.1"/>
    <property type="molecule type" value="Genomic_DNA"/>
</dbReference>
<reference evidence="6" key="1">
    <citation type="submission" date="2018-05" db="EMBL/GenBank/DDBJ databases">
        <authorList>
            <person name="Lanie J.A."/>
            <person name="Ng W.-L."/>
            <person name="Kazmierczak K.M."/>
            <person name="Andrzejewski T.M."/>
            <person name="Davidsen T.M."/>
            <person name="Wayne K.J."/>
            <person name="Tettelin H."/>
            <person name="Glass J.I."/>
            <person name="Rusch D."/>
            <person name="Podicherti R."/>
            <person name="Tsui H.-C.T."/>
            <person name="Winkler M.E."/>
        </authorList>
    </citation>
    <scope>NUCLEOTIDE SEQUENCE</scope>
</reference>
<evidence type="ECO:0000256" key="4">
    <source>
        <dbReference type="ARBA" id="ARBA00022833"/>
    </source>
</evidence>
<evidence type="ECO:0000256" key="2">
    <source>
        <dbReference type="ARBA" id="ARBA00010178"/>
    </source>
</evidence>
<keyword evidence="5" id="KW-0560">Oxidoreductase</keyword>
<dbReference type="Pfam" id="PF00815">
    <property type="entry name" value="Histidinol_dh"/>
    <property type="match status" value="1"/>
</dbReference>
<evidence type="ECO:0000256" key="3">
    <source>
        <dbReference type="ARBA" id="ARBA00022723"/>
    </source>
</evidence>
<name>A0A381NLP3_9ZZZZ</name>
<dbReference type="GO" id="GO:0046872">
    <property type="term" value="F:metal ion binding"/>
    <property type="evidence" value="ECO:0007669"/>
    <property type="project" value="UniProtKB-KW"/>
</dbReference>
<dbReference type="Gene3D" id="3.40.50.1980">
    <property type="entry name" value="Nitrogenase molybdenum iron protein domain"/>
    <property type="match status" value="2"/>
</dbReference>
<dbReference type="CDD" id="cd06572">
    <property type="entry name" value="Histidinol_dh"/>
    <property type="match status" value="1"/>
</dbReference>
<dbReference type="PANTHER" id="PTHR21256:SF2">
    <property type="entry name" value="HISTIDINE BIOSYNTHESIS TRIFUNCTIONAL PROTEIN"/>
    <property type="match status" value="1"/>
</dbReference>
<evidence type="ECO:0008006" key="7">
    <source>
        <dbReference type="Google" id="ProtNLM"/>
    </source>
</evidence>
<organism evidence="6">
    <name type="scientific">marine metagenome</name>
    <dbReference type="NCBI Taxonomy" id="408172"/>
    <lineage>
        <taxon>unclassified sequences</taxon>
        <taxon>metagenomes</taxon>
        <taxon>ecological metagenomes</taxon>
    </lineage>
</organism>
<comment type="cofactor">
    <cofactor evidence="1">
        <name>Zn(2+)</name>
        <dbReference type="ChEBI" id="CHEBI:29105"/>
    </cofactor>
</comment>
<sequence length="431" mass="47261">MQVKIFEGFDLFSKSFDAKENKDVSVTVQEILETVREKGDSALREYTERFDNVIPESWLVPKPLLTEALENLDHELFHILEEAADNIMFFHERQKTDSQLDFSPDGTVLGWKVTPVDSVGIYIPGGRAVYPSTLLMNVIPAQVAGVPRIAMVSPPGPSGLPHQLVMASAALMGLEELYSVGGAQSIGALAYGTESIQQVVKITGPGNAYVAEAKRQVFGTVGIDSFAGPSEIMVVCDRDDIPVEYLVRDMLSQAEHDPDAGAVLVTTSAKQAKEVAKRLKKLVPTLPRREIIEASFANRSAIIVAEDLEEIFEVINELAPEHLEVLTKQPFEDLHRIRNAGAIFLGPNSPEPVGDYFAGPNHTLPTSGSAKFSSPLGVQDFVKTSSVISYSPERLVRQGEQIIRFAEEEQLFAHAEAIKVRLKNQQAAQKL</sequence>
<dbReference type="NCBIfam" id="TIGR00069">
    <property type="entry name" value="hisD"/>
    <property type="match status" value="1"/>
</dbReference>
<dbReference type="FunFam" id="3.40.50.1980:FF:000001">
    <property type="entry name" value="Histidinol dehydrogenase"/>
    <property type="match status" value="1"/>
</dbReference>
<dbReference type="PANTHER" id="PTHR21256">
    <property type="entry name" value="HISTIDINOL DEHYDROGENASE HDH"/>
    <property type="match status" value="1"/>
</dbReference>
<dbReference type="AlphaFoldDB" id="A0A381NLP3"/>
<dbReference type="GO" id="GO:0000105">
    <property type="term" value="P:L-histidine biosynthetic process"/>
    <property type="evidence" value="ECO:0007669"/>
    <property type="project" value="InterPro"/>
</dbReference>
<keyword evidence="3" id="KW-0479">Metal-binding</keyword>
<dbReference type="HAMAP" id="MF_01024">
    <property type="entry name" value="HisD"/>
    <property type="match status" value="1"/>
</dbReference>
<dbReference type="Gene3D" id="1.20.5.1300">
    <property type="match status" value="1"/>
</dbReference>
<dbReference type="InterPro" id="IPR012131">
    <property type="entry name" value="Hstdl_DH"/>
</dbReference>
<dbReference type="PRINTS" id="PR00083">
    <property type="entry name" value="HOLDHDRGNASE"/>
</dbReference>
<accession>A0A381NLP3</accession>
<dbReference type="InterPro" id="IPR022695">
    <property type="entry name" value="Histidinol_DH_monofunct"/>
</dbReference>
<dbReference type="GO" id="GO:0051287">
    <property type="term" value="F:NAD binding"/>
    <property type="evidence" value="ECO:0007669"/>
    <property type="project" value="InterPro"/>
</dbReference>
<proteinExistence type="inferred from homology"/>